<proteinExistence type="predicted"/>
<dbReference type="InterPro" id="IPR041726">
    <property type="entry name" value="ACAD10_11_N"/>
</dbReference>
<dbReference type="InterPro" id="IPR051678">
    <property type="entry name" value="AGP_Transferase"/>
</dbReference>
<dbReference type="CDD" id="cd05154">
    <property type="entry name" value="ACAD10_11_N-like"/>
    <property type="match status" value="1"/>
</dbReference>
<dbReference type="Pfam" id="PF01636">
    <property type="entry name" value="APH"/>
    <property type="match status" value="1"/>
</dbReference>
<dbReference type="EMBL" id="BLKZ01000001">
    <property type="protein sequence ID" value="GFG89099.1"/>
    <property type="molecule type" value="Genomic_DNA"/>
</dbReference>
<feature type="domain" description="Aminoglycoside phosphotransferase" evidence="1">
    <location>
        <begin position="52"/>
        <end position="280"/>
    </location>
</feature>
<gene>
    <name evidence="2" type="ORF">MBOU_11410</name>
</gene>
<comment type="caution">
    <text evidence="2">The sequence shown here is derived from an EMBL/GenBank/DDBJ whole genome shotgun (WGS) entry which is preliminary data.</text>
</comment>
<reference evidence="2 3" key="1">
    <citation type="journal article" date="2019" name="Emerg. Microbes Infect.">
        <title>Comprehensive subspecies identification of 175 nontuberculous mycobacteria species based on 7547 genomic profiles.</title>
        <authorList>
            <person name="Matsumoto Y."/>
            <person name="Kinjo T."/>
            <person name="Motooka D."/>
            <person name="Nabeya D."/>
            <person name="Jung N."/>
            <person name="Uechi K."/>
            <person name="Horii T."/>
            <person name="Iida T."/>
            <person name="Fujita J."/>
            <person name="Nakamura S."/>
        </authorList>
    </citation>
    <scope>NUCLEOTIDE SEQUENCE [LARGE SCALE GENOMIC DNA]</scope>
    <source>
        <strain evidence="2 3">JCM 30725</strain>
    </source>
</reference>
<keyword evidence="3" id="KW-1185">Reference proteome</keyword>
<organism evidence="2 3">
    <name type="scientific">Mycobacterium bourgelatii</name>
    <dbReference type="NCBI Taxonomy" id="1273442"/>
    <lineage>
        <taxon>Bacteria</taxon>
        <taxon>Bacillati</taxon>
        <taxon>Actinomycetota</taxon>
        <taxon>Actinomycetes</taxon>
        <taxon>Mycobacteriales</taxon>
        <taxon>Mycobacteriaceae</taxon>
        <taxon>Mycobacterium</taxon>
    </lineage>
</organism>
<dbReference type="RefSeq" id="WP_163708916.1">
    <property type="nucleotide sequence ID" value="NZ_BLKZ01000001.1"/>
</dbReference>
<dbReference type="PANTHER" id="PTHR21310">
    <property type="entry name" value="AMINOGLYCOSIDE PHOSPHOTRANSFERASE-RELATED-RELATED"/>
    <property type="match status" value="1"/>
</dbReference>
<evidence type="ECO:0000313" key="2">
    <source>
        <dbReference type="EMBL" id="GFG89099.1"/>
    </source>
</evidence>
<dbReference type="PANTHER" id="PTHR21310:SF57">
    <property type="entry name" value="BLR2944 PROTEIN"/>
    <property type="match status" value="1"/>
</dbReference>
<dbReference type="Gene3D" id="3.90.1200.10">
    <property type="match status" value="1"/>
</dbReference>
<evidence type="ECO:0000313" key="3">
    <source>
        <dbReference type="Proteomes" id="UP000465360"/>
    </source>
</evidence>
<dbReference type="InterPro" id="IPR002575">
    <property type="entry name" value="Aminoglycoside_PTrfase"/>
</dbReference>
<dbReference type="InterPro" id="IPR011009">
    <property type="entry name" value="Kinase-like_dom_sf"/>
</dbReference>
<accession>A0A7I9YKE6</accession>
<sequence>MTGVEELADKLRAVIGGTLKVDAASITIDNLRPLRRNYGAAAWAFDATSPAGRGTLILRLEPVNRSSIEAAPQLQAHAHFSAKAKGVPVPRVVAADDSDATLGSPYVILEMPRGETEHSVIVRRLDSAGRHAGGRAQLLRQCALALSRIHRIETAEPEKARQDRLAIYRASLDALADAPAAFEWAYRWLLTHQPPPSPAVVVNGDFRMGNLAVDGMHLTAILGWRYLHVGDACEDLAWFCDRAWRYGAPLTRGAGGLGSIDTFLGAYEEASGTTVDRVRFHWWRVMAALLRGIMNFSEAQIGRTAQVPSMRAAIMGRRICETEWDLLNLIGEGTGK</sequence>
<dbReference type="Proteomes" id="UP000465360">
    <property type="component" value="Unassembled WGS sequence"/>
</dbReference>
<name>A0A7I9YKE6_MYCBU</name>
<protein>
    <submittedName>
        <fullName evidence="2">Acyl-CoA dehydrogenase</fullName>
    </submittedName>
</protein>
<dbReference type="AlphaFoldDB" id="A0A7I9YKE6"/>
<dbReference type="SUPFAM" id="SSF56112">
    <property type="entry name" value="Protein kinase-like (PK-like)"/>
    <property type="match status" value="1"/>
</dbReference>
<evidence type="ECO:0000259" key="1">
    <source>
        <dbReference type="Pfam" id="PF01636"/>
    </source>
</evidence>